<dbReference type="InterPro" id="IPR027417">
    <property type="entry name" value="P-loop_NTPase"/>
</dbReference>
<evidence type="ECO:0000313" key="2">
    <source>
        <dbReference type="EMBL" id="KKA21896.1"/>
    </source>
</evidence>
<proteinExistence type="predicted"/>
<protein>
    <submittedName>
        <fullName evidence="2">Uncharacterized protein</fullName>
    </submittedName>
</protein>
<dbReference type="OrthoDB" id="2319592at2759"/>
<dbReference type="Gene3D" id="3.40.50.300">
    <property type="entry name" value="P-loop containing nucleotide triphosphate hydrolases"/>
    <property type="match status" value="1"/>
</dbReference>
<accession>A0A0F4YVL4</accession>
<comment type="caution">
    <text evidence="2">The sequence shown here is derived from an EMBL/GenBank/DDBJ whole genome shotgun (WGS) entry which is preliminary data.</text>
</comment>
<dbReference type="Proteomes" id="UP000053958">
    <property type="component" value="Unassembled WGS sequence"/>
</dbReference>
<dbReference type="RefSeq" id="XP_013328508.1">
    <property type="nucleotide sequence ID" value="XM_013473054.1"/>
</dbReference>
<sequence>MDGGSKVTIQCLLRGDQLDDALCVEVTKTTIFSSKTSVTDTLNKLSGSKTFSPNNITLYCANVLDDKGKDKALVELYRRIDAGTLPVVSSPRDICGLLDNASTEEYFIHIIVGRRRAEKRKAPSDELPAETLTVTKFSKSIGELVANAANCIYTIFGKSAPDELEIKPYGPIRPGDFVLQVPPINRNYFPDILQKALRIQMPAIIHGPYQSGKTSLLYAMKQYLKAKRYTVLWVNLDYAIGKLSEFTEERFYEKVSFRMFKRRMDEGQFVSHLERKYGGKKTTFCLIDEMQWMIRNNAAERTVRKFCRCLDENGIPYKGVGTSQLRKLAWKHQDFNPLETEADNLGSPFNRTACLYREYETARNLQIPVAIKEGIQREAAGHASSFMTLMHMYDTMQPNVNEKSWPQTLLTNFEPFMNGLPSTIDTHLENQGLHELVLRYLASGNRQWHMNLKNLTANERVLFNIEVLSLVDPDNKTEDNESQLDIKKAWNLRGPAEYIFQIELYSVFYDLPPEGWRCGSEVHPDQGDHKLRMDLHLMSDSGGSGVGFELKVDKVTEEEVDKAITKAQNYAKKFAVDIYVVNFLSRFTRPPKADIIKQGNLRIFLVNVPYNDGLMSLMSHTLKRAIRTMWNGALSSGAFSCILWVMVLVISGTR</sequence>
<reference evidence="2 3" key="1">
    <citation type="submission" date="2015-04" db="EMBL/GenBank/DDBJ databases">
        <authorList>
            <person name="Heijne W.H."/>
            <person name="Fedorova N.D."/>
            <person name="Nierman W.C."/>
            <person name="Vollebregt A.W."/>
            <person name="Zhao Z."/>
            <person name="Wu L."/>
            <person name="Kumar M."/>
            <person name="Stam H."/>
            <person name="van den Berg M.A."/>
            <person name="Pel H.J."/>
        </authorList>
    </citation>
    <scope>NUCLEOTIDE SEQUENCE [LARGE SCALE GENOMIC DNA]</scope>
    <source>
        <strain evidence="2 3">CBS 393.64</strain>
    </source>
</reference>
<keyword evidence="3" id="KW-1185">Reference proteome</keyword>
<keyword evidence="1" id="KW-1133">Transmembrane helix</keyword>
<feature type="transmembrane region" description="Helical" evidence="1">
    <location>
        <begin position="629"/>
        <end position="650"/>
    </location>
</feature>
<dbReference type="AlphaFoldDB" id="A0A0F4YVL4"/>
<dbReference type="SUPFAM" id="SSF52540">
    <property type="entry name" value="P-loop containing nucleoside triphosphate hydrolases"/>
    <property type="match status" value="1"/>
</dbReference>
<organism evidence="2 3">
    <name type="scientific">Rasamsonia emersonii (strain ATCC 16479 / CBS 393.64 / IMI 116815)</name>
    <dbReference type="NCBI Taxonomy" id="1408163"/>
    <lineage>
        <taxon>Eukaryota</taxon>
        <taxon>Fungi</taxon>
        <taxon>Dikarya</taxon>
        <taxon>Ascomycota</taxon>
        <taxon>Pezizomycotina</taxon>
        <taxon>Eurotiomycetes</taxon>
        <taxon>Eurotiomycetidae</taxon>
        <taxon>Eurotiales</taxon>
        <taxon>Trichocomaceae</taxon>
        <taxon>Rasamsonia</taxon>
    </lineage>
</organism>
<keyword evidence="1" id="KW-0812">Transmembrane</keyword>
<keyword evidence="1" id="KW-0472">Membrane</keyword>
<evidence type="ECO:0000313" key="3">
    <source>
        <dbReference type="Proteomes" id="UP000053958"/>
    </source>
</evidence>
<dbReference type="EMBL" id="LASV01000164">
    <property type="protein sequence ID" value="KKA21896.1"/>
    <property type="molecule type" value="Genomic_DNA"/>
</dbReference>
<evidence type="ECO:0000256" key="1">
    <source>
        <dbReference type="SAM" id="Phobius"/>
    </source>
</evidence>
<name>A0A0F4YVL4_RASE3</name>
<gene>
    <name evidence="2" type="ORF">T310_4060</name>
</gene>
<dbReference type="GeneID" id="25316409"/>